<evidence type="ECO:0000256" key="2">
    <source>
        <dbReference type="ARBA" id="ARBA00023015"/>
    </source>
</evidence>
<comment type="caution">
    <text evidence="8">The sequence shown here is derived from an EMBL/GenBank/DDBJ whole genome shotgun (WGS) entry which is preliminary data.</text>
</comment>
<dbReference type="InterPro" id="IPR014284">
    <property type="entry name" value="RNA_pol_sigma-70_dom"/>
</dbReference>
<dbReference type="Pfam" id="PF04542">
    <property type="entry name" value="Sigma70_r2"/>
    <property type="match status" value="1"/>
</dbReference>
<dbReference type="SUPFAM" id="SSF88659">
    <property type="entry name" value="Sigma3 and sigma4 domains of RNA polymerase sigma factors"/>
    <property type="match status" value="1"/>
</dbReference>
<dbReference type="GO" id="GO:0006352">
    <property type="term" value="P:DNA-templated transcription initiation"/>
    <property type="evidence" value="ECO:0007669"/>
    <property type="project" value="InterPro"/>
</dbReference>
<evidence type="ECO:0000256" key="5">
    <source>
        <dbReference type="ARBA" id="ARBA00023163"/>
    </source>
</evidence>
<dbReference type="OMA" id="WERIGAM"/>
<dbReference type="OrthoDB" id="3692620at2"/>
<keyword evidence="5" id="KW-0804">Transcription</keyword>
<keyword evidence="3" id="KW-0731">Sigma factor</keyword>
<evidence type="ECO:0000313" key="8">
    <source>
        <dbReference type="EMBL" id="KHF45482.1"/>
    </source>
</evidence>
<gene>
    <name evidence="8" type="ORF">MINT15_06990</name>
</gene>
<dbReference type="InterPro" id="IPR013324">
    <property type="entry name" value="RNA_pol_sigma_r3/r4-like"/>
</dbReference>
<feature type="domain" description="RNA polymerase sigma factor 70 region 4 type 2" evidence="7">
    <location>
        <begin position="112"/>
        <end position="164"/>
    </location>
</feature>
<dbReference type="EMBL" id="JRZE01000002">
    <property type="protein sequence ID" value="KHF45482.1"/>
    <property type="molecule type" value="Genomic_DNA"/>
</dbReference>
<comment type="similarity">
    <text evidence="1">Belongs to the sigma-70 factor family. ECF subfamily.</text>
</comment>
<dbReference type="PANTHER" id="PTHR43133">
    <property type="entry name" value="RNA POLYMERASE ECF-TYPE SIGMA FACTO"/>
    <property type="match status" value="1"/>
</dbReference>
<dbReference type="CDD" id="cd06171">
    <property type="entry name" value="Sigma70_r4"/>
    <property type="match status" value="1"/>
</dbReference>
<evidence type="ECO:0000256" key="1">
    <source>
        <dbReference type="ARBA" id="ARBA00010641"/>
    </source>
</evidence>
<reference evidence="8 9" key="1">
    <citation type="submission" date="2014-10" db="EMBL/GenBank/DDBJ databases">
        <title>Genome sequence of Micropolyspora internatus JCM3315.</title>
        <authorList>
            <person name="Shin S.-K."/>
            <person name="Yi H."/>
        </authorList>
    </citation>
    <scope>NUCLEOTIDE SEQUENCE [LARGE SCALE GENOMIC DNA]</scope>
    <source>
        <strain evidence="8 9">JCM 3315</strain>
    </source>
</reference>
<dbReference type="NCBIfam" id="TIGR02937">
    <property type="entry name" value="sigma70-ECF"/>
    <property type="match status" value="1"/>
</dbReference>
<dbReference type="AlphaFoldDB" id="A0A837DDS0"/>
<evidence type="ECO:0000313" key="9">
    <source>
        <dbReference type="Proteomes" id="UP000030848"/>
    </source>
</evidence>
<dbReference type="GO" id="GO:0003677">
    <property type="term" value="F:DNA binding"/>
    <property type="evidence" value="ECO:0007669"/>
    <property type="project" value="UniProtKB-KW"/>
</dbReference>
<keyword evidence="4" id="KW-0238">DNA-binding</keyword>
<evidence type="ECO:0000256" key="4">
    <source>
        <dbReference type="ARBA" id="ARBA00023125"/>
    </source>
</evidence>
<dbReference type="PANTHER" id="PTHR43133:SF50">
    <property type="entry name" value="ECF RNA POLYMERASE SIGMA FACTOR SIGM"/>
    <property type="match status" value="1"/>
</dbReference>
<dbReference type="InterPro" id="IPR013249">
    <property type="entry name" value="RNA_pol_sigma70_r4_t2"/>
</dbReference>
<protein>
    <submittedName>
        <fullName evidence="8">RNA polymerase sigma24 factor</fullName>
    </submittedName>
</protein>
<dbReference type="GO" id="GO:0016987">
    <property type="term" value="F:sigma factor activity"/>
    <property type="evidence" value="ECO:0007669"/>
    <property type="project" value="UniProtKB-KW"/>
</dbReference>
<dbReference type="Pfam" id="PF08281">
    <property type="entry name" value="Sigma70_r4_2"/>
    <property type="match status" value="1"/>
</dbReference>
<dbReference type="Gene3D" id="1.10.1740.10">
    <property type="match status" value="1"/>
</dbReference>
<evidence type="ECO:0000259" key="7">
    <source>
        <dbReference type="Pfam" id="PF08281"/>
    </source>
</evidence>
<name>A0A837DDS0_9PSEU</name>
<dbReference type="SUPFAM" id="SSF88946">
    <property type="entry name" value="Sigma2 domain of RNA polymerase sigma factors"/>
    <property type="match status" value="1"/>
</dbReference>
<dbReference type="Gene3D" id="1.10.10.10">
    <property type="entry name" value="Winged helix-like DNA-binding domain superfamily/Winged helix DNA-binding domain"/>
    <property type="match status" value="1"/>
</dbReference>
<accession>A0A837DDS0</accession>
<dbReference type="InterPro" id="IPR014325">
    <property type="entry name" value="RNA_pol_sigma-E_actinobac"/>
</dbReference>
<dbReference type="InterPro" id="IPR007627">
    <property type="entry name" value="RNA_pol_sigma70_r2"/>
</dbReference>
<organism evidence="8 9">
    <name type="scientific">Saccharomonospora viridis</name>
    <dbReference type="NCBI Taxonomy" id="1852"/>
    <lineage>
        <taxon>Bacteria</taxon>
        <taxon>Bacillati</taxon>
        <taxon>Actinomycetota</taxon>
        <taxon>Actinomycetes</taxon>
        <taxon>Pseudonocardiales</taxon>
        <taxon>Pseudonocardiaceae</taxon>
        <taxon>Saccharomonospora</taxon>
    </lineage>
</organism>
<dbReference type="InterPro" id="IPR013325">
    <property type="entry name" value="RNA_pol_sigma_r2"/>
</dbReference>
<proteinExistence type="inferred from homology"/>
<dbReference type="InterPro" id="IPR036388">
    <property type="entry name" value="WH-like_DNA-bd_sf"/>
</dbReference>
<dbReference type="InterPro" id="IPR039425">
    <property type="entry name" value="RNA_pol_sigma-70-like"/>
</dbReference>
<feature type="domain" description="RNA polymerase sigma-70 region 2" evidence="6">
    <location>
        <begin position="18"/>
        <end position="83"/>
    </location>
</feature>
<dbReference type="RefSeq" id="WP_012796449.1">
    <property type="nucleotide sequence ID" value="NZ_CALJZO010000130.1"/>
</dbReference>
<evidence type="ECO:0000256" key="3">
    <source>
        <dbReference type="ARBA" id="ARBA00023082"/>
    </source>
</evidence>
<sequence length="183" mass="20925">MTERIPREAAPYRFDDFVRQRLDRFLRYATALSCDPHLAQDIVQEVLLRAQARWERIATLHAPEAYVHRMVTNEYLSWRRHRAARQVASTHETLETLARPVADHASRYAERDAMRARIATLPRKQRAALVLRYYENLSDAEIAEVLGCGAGTVRSHISRALTKLRAAEAAHARTTETVKGAHS</sequence>
<dbReference type="NCBIfam" id="TIGR02983">
    <property type="entry name" value="SigE-fam_strep"/>
    <property type="match status" value="1"/>
</dbReference>
<dbReference type="Proteomes" id="UP000030848">
    <property type="component" value="Unassembled WGS sequence"/>
</dbReference>
<keyword evidence="2" id="KW-0805">Transcription regulation</keyword>
<evidence type="ECO:0000259" key="6">
    <source>
        <dbReference type="Pfam" id="PF04542"/>
    </source>
</evidence>